<dbReference type="AlphaFoldDB" id="A0A9Q3FIN9"/>
<dbReference type="EMBL" id="AVOT02044473">
    <property type="protein sequence ID" value="MBW0539819.1"/>
    <property type="molecule type" value="Genomic_DNA"/>
</dbReference>
<evidence type="ECO:0000313" key="2">
    <source>
        <dbReference type="Proteomes" id="UP000765509"/>
    </source>
</evidence>
<accession>A0A9Q3FIN9</accession>
<comment type="caution">
    <text evidence="1">The sequence shown here is derived from an EMBL/GenBank/DDBJ whole genome shotgun (WGS) entry which is preliminary data.</text>
</comment>
<sequence>MEDVIQGIQPRITLERTRKYWEELPQRNILQRNNENHQNLKLKKVQNSERKGSQDYIKSSYYMTNGRPMEPEREYSDFLRLTRSGKPTQLPSGFTSLRNKQIRDQESPLFPIPGIIQERDRIIGQEKYFFLPEVERIKPYYPEIVGPDERSTRKQQMVVNTSNRIRTPATSIISLTQLEHNCFTPESNSNSDKIWFQMSQLAVKGQGKFDELHRSNLRFPELTTLQEETVKAIQESCAKLRKSSEESNKRLNQVFEEQYHCKREWEFLDQDINKLFNVFQNIKPQPKANVLDNTYHQEDIKPDSFLENKPRSPSQYQYGYRMTSSEKETLKQIPEASGWPKFCGVGEYDHMEHIDYIEGLFIDVPSIPDY</sequence>
<evidence type="ECO:0000313" key="1">
    <source>
        <dbReference type="EMBL" id="MBW0539819.1"/>
    </source>
</evidence>
<dbReference type="Proteomes" id="UP000765509">
    <property type="component" value="Unassembled WGS sequence"/>
</dbReference>
<keyword evidence="2" id="KW-1185">Reference proteome</keyword>
<reference evidence="1" key="1">
    <citation type="submission" date="2021-03" db="EMBL/GenBank/DDBJ databases">
        <title>Draft genome sequence of rust myrtle Austropuccinia psidii MF-1, a brazilian biotype.</title>
        <authorList>
            <person name="Quecine M.C."/>
            <person name="Pachon D.M.R."/>
            <person name="Bonatelli M.L."/>
            <person name="Correr F.H."/>
            <person name="Franceschini L.M."/>
            <person name="Leite T.F."/>
            <person name="Margarido G.R.A."/>
            <person name="Almeida C.A."/>
            <person name="Ferrarezi J.A."/>
            <person name="Labate C.A."/>
        </authorList>
    </citation>
    <scope>NUCLEOTIDE SEQUENCE</scope>
    <source>
        <strain evidence="1">MF-1</strain>
    </source>
</reference>
<protein>
    <submittedName>
        <fullName evidence="1">Uncharacterized protein</fullName>
    </submittedName>
</protein>
<organism evidence="1 2">
    <name type="scientific">Austropuccinia psidii MF-1</name>
    <dbReference type="NCBI Taxonomy" id="1389203"/>
    <lineage>
        <taxon>Eukaryota</taxon>
        <taxon>Fungi</taxon>
        <taxon>Dikarya</taxon>
        <taxon>Basidiomycota</taxon>
        <taxon>Pucciniomycotina</taxon>
        <taxon>Pucciniomycetes</taxon>
        <taxon>Pucciniales</taxon>
        <taxon>Sphaerophragmiaceae</taxon>
        <taxon>Austropuccinia</taxon>
    </lineage>
</organism>
<name>A0A9Q3FIN9_9BASI</name>
<gene>
    <name evidence="1" type="ORF">O181_079534</name>
</gene>
<proteinExistence type="predicted"/>